<organism evidence="2 3">
    <name type="scientific">Leucosporidium creatinivorum</name>
    <dbReference type="NCBI Taxonomy" id="106004"/>
    <lineage>
        <taxon>Eukaryota</taxon>
        <taxon>Fungi</taxon>
        <taxon>Dikarya</taxon>
        <taxon>Basidiomycota</taxon>
        <taxon>Pucciniomycotina</taxon>
        <taxon>Microbotryomycetes</taxon>
        <taxon>Leucosporidiales</taxon>
        <taxon>Leucosporidium</taxon>
    </lineage>
</organism>
<protein>
    <submittedName>
        <fullName evidence="2">Uncharacterized protein</fullName>
    </submittedName>
</protein>
<keyword evidence="3" id="KW-1185">Reference proteome</keyword>
<accession>A0A1Y2FYN7</accession>
<name>A0A1Y2FYN7_9BASI</name>
<dbReference type="InParanoid" id="A0A1Y2FYN7"/>
<feature type="region of interest" description="Disordered" evidence="1">
    <location>
        <begin position="19"/>
        <end position="38"/>
    </location>
</feature>
<feature type="compositionally biased region" description="Low complexity" evidence="1">
    <location>
        <begin position="19"/>
        <end position="32"/>
    </location>
</feature>
<gene>
    <name evidence="2" type="ORF">BCR35DRAFT_330179</name>
</gene>
<dbReference type="Proteomes" id="UP000193467">
    <property type="component" value="Unassembled WGS sequence"/>
</dbReference>
<evidence type="ECO:0000313" key="2">
    <source>
        <dbReference type="EMBL" id="ORY88308.1"/>
    </source>
</evidence>
<reference evidence="2 3" key="1">
    <citation type="submission" date="2016-07" db="EMBL/GenBank/DDBJ databases">
        <title>Pervasive Adenine N6-methylation of Active Genes in Fungi.</title>
        <authorList>
            <consortium name="DOE Joint Genome Institute"/>
            <person name="Mondo S.J."/>
            <person name="Dannebaum R.O."/>
            <person name="Kuo R.C."/>
            <person name="Labutti K."/>
            <person name="Haridas S."/>
            <person name="Kuo A."/>
            <person name="Salamov A."/>
            <person name="Ahrendt S.R."/>
            <person name="Lipzen A."/>
            <person name="Sullivan W."/>
            <person name="Andreopoulos W.B."/>
            <person name="Clum A."/>
            <person name="Lindquist E."/>
            <person name="Daum C."/>
            <person name="Ramamoorthy G.K."/>
            <person name="Gryganskyi A."/>
            <person name="Culley D."/>
            <person name="Magnuson J.K."/>
            <person name="James T.Y."/>
            <person name="O'Malley M.A."/>
            <person name="Stajich J.E."/>
            <person name="Spatafora J.W."/>
            <person name="Visel A."/>
            <person name="Grigoriev I.V."/>
        </authorList>
    </citation>
    <scope>NUCLEOTIDE SEQUENCE [LARGE SCALE GENOMIC DNA]</scope>
    <source>
        <strain evidence="2 3">62-1032</strain>
    </source>
</reference>
<feature type="region of interest" description="Disordered" evidence="1">
    <location>
        <begin position="52"/>
        <end position="76"/>
    </location>
</feature>
<proteinExistence type="predicted"/>
<evidence type="ECO:0000313" key="3">
    <source>
        <dbReference type="Proteomes" id="UP000193467"/>
    </source>
</evidence>
<feature type="region of interest" description="Disordered" evidence="1">
    <location>
        <begin position="133"/>
        <end position="155"/>
    </location>
</feature>
<comment type="caution">
    <text evidence="2">The sequence shown here is derived from an EMBL/GenBank/DDBJ whole genome shotgun (WGS) entry which is preliminary data.</text>
</comment>
<dbReference type="AlphaFoldDB" id="A0A1Y2FYN7"/>
<feature type="compositionally biased region" description="Low complexity" evidence="1">
    <location>
        <begin position="58"/>
        <end position="72"/>
    </location>
</feature>
<dbReference type="EMBL" id="MCGR01000011">
    <property type="protein sequence ID" value="ORY88308.1"/>
    <property type="molecule type" value="Genomic_DNA"/>
</dbReference>
<sequence>MLPSFPRGFATSALLRSLPSASPSSSITGTSLKPIPRPPMVTLSRQYTYFDPHPSTELLPPSSSSSSPSSSLAPRTFPWPPYTRRTLFTSYALTYRTYAAENLKARREGMVLDPRNYVHRAGKEMKVEVRRETVAGRAPGEEGGAEGEGKGKEEERGMELLEGEIAERWIAEAGAVFALELGAEKRRDEVLESGKGGEADWRKAERWWRTEEDYDDPRVKLTDEEKHKQWMEAMEQFRQDGDIEIAAVEEVVSWAAQKWGANMNDWPADVVVWVKGEE</sequence>
<evidence type="ECO:0000256" key="1">
    <source>
        <dbReference type="SAM" id="MobiDB-lite"/>
    </source>
</evidence>